<organism evidence="4 5">
    <name type="scientific">Diplocloster agilis</name>
    <dbReference type="NCBI Taxonomy" id="2850323"/>
    <lineage>
        <taxon>Bacteria</taxon>
        <taxon>Bacillati</taxon>
        <taxon>Bacillota</taxon>
        <taxon>Clostridia</taxon>
        <taxon>Lachnospirales</taxon>
        <taxon>Lachnospiraceae</taxon>
        <taxon>Diplocloster</taxon>
    </lineage>
</organism>
<evidence type="ECO:0000256" key="1">
    <source>
        <dbReference type="ARBA" id="ARBA00023125"/>
    </source>
</evidence>
<dbReference type="PANTHER" id="PTHR43479:SF7">
    <property type="entry name" value="TETR-FAMILY TRANSCRIPTIONAL REGULATOR"/>
    <property type="match status" value="1"/>
</dbReference>
<evidence type="ECO:0000256" key="2">
    <source>
        <dbReference type="PROSITE-ProRule" id="PRU00335"/>
    </source>
</evidence>
<dbReference type="InterPro" id="IPR009057">
    <property type="entry name" value="Homeodomain-like_sf"/>
</dbReference>
<dbReference type="PROSITE" id="PS50977">
    <property type="entry name" value="HTH_TETR_2"/>
    <property type="match status" value="1"/>
</dbReference>
<dbReference type="EMBL" id="JAHQCW010000073">
    <property type="protein sequence ID" value="MBU9739667.1"/>
    <property type="molecule type" value="Genomic_DNA"/>
</dbReference>
<feature type="domain" description="HTH tetR-type" evidence="3">
    <location>
        <begin position="7"/>
        <end position="67"/>
    </location>
</feature>
<feature type="DNA-binding region" description="H-T-H motif" evidence="2">
    <location>
        <begin position="30"/>
        <end position="49"/>
    </location>
</feature>
<dbReference type="Pfam" id="PF14278">
    <property type="entry name" value="TetR_C_8"/>
    <property type="match status" value="1"/>
</dbReference>
<evidence type="ECO:0000259" key="3">
    <source>
        <dbReference type="PROSITE" id="PS50977"/>
    </source>
</evidence>
<gene>
    <name evidence="4" type="ORF">KTH89_24325</name>
</gene>
<dbReference type="AlphaFoldDB" id="A0A949NDC4"/>
<dbReference type="InterPro" id="IPR039532">
    <property type="entry name" value="TetR_C_Firmicutes"/>
</dbReference>
<dbReference type="InterPro" id="IPR001647">
    <property type="entry name" value="HTH_TetR"/>
</dbReference>
<evidence type="ECO:0000313" key="5">
    <source>
        <dbReference type="Proteomes" id="UP000712157"/>
    </source>
</evidence>
<keyword evidence="1 2" id="KW-0238">DNA-binding</keyword>
<dbReference type="SUPFAM" id="SSF46689">
    <property type="entry name" value="Homeodomain-like"/>
    <property type="match status" value="1"/>
</dbReference>
<dbReference type="GO" id="GO:0003677">
    <property type="term" value="F:DNA binding"/>
    <property type="evidence" value="ECO:0007669"/>
    <property type="project" value="UniProtKB-UniRule"/>
</dbReference>
<protein>
    <submittedName>
        <fullName evidence="4">TetR family transcriptional regulator C-terminal domain-containing protein</fullName>
    </submittedName>
</protein>
<dbReference type="PANTHER" id="PTHR43479">
    <property type="entry name" value="ACREF/ENVCD OPERON REPRESSOR-RELATED"/>
    <property type="match status" value="1"/>
</dbReference>
<dbReference type="Gene3D" id="1.10.357.10">
    <property type="entry name" value="Tetracycline Repressor, domain 2"/>
    <property type="match status" value="1"/>
</dbReference>
<reference evidence="4" key="1">
    <citation type="submission" date="2021-06" db="EMBL/GenBank/DDBJ databases">
        <title>Description of novel taxa of the family Lachnospiraceae.</title>
        <authorList>
            <person name="Chaplin A.V."/>
            <person name="Sokolova S.R."/>
            <person name="Pikina A.P."/>
            <person name="Korzhanova M."/>
            <person name="Belova V."/>
            <person name="Korostin D."/>
            <person name="Efimov B.A."/>
        </authorList>
    </citation>
    <scope>NUCLEOTIDE SEQUENCE</scope>
    <source>
        <strain evidence="4">ASD5720</strain>
    </source>
</reference>
<dbReference type="Proteomes" id="UP000712157">
    <property type="component" value="Unassembled WGS sequence"/>
</dbReference>
<dbReference type="RefSeq" id="WP_238723423.1">
    <property type="nucleotide sequence ID" value="NZ_JAHQCW010000073.1"/>
</dbReference>
<evidence type="ECO:0000313" key="4">
    <source>
        <dbReference type="EMBL" id="MBU9739667.1"/>
    </source>
</evidence>
<proteinExistence type="predicted"/>
<comment type="caution">
    <text evidence="4">The sequence shown here is derived from an EMBL/GenBank/DDBJ whole genome shotgun (WGS) entry which is preliminary data.</text>
</comment>
<sequence length="190" mass="21945">MESRTKQQTRKKIQNVFVELLTENRIDRIKVSDITKTAHINRSTFYEYYQDVNSLLTDIEDELLSEFRKQLEMVYQDFKLEHSAEIFGKALALLNVYGDTFFALLGPNGDHGFSMRFVENVKPLILSAFGMQEFTPKLEILITFEMSGIVGVYTKWCAEGRKQPLEDVVKSIQELLYAGMTTDNNKPNIL</sequence>
<accession>A0A949NDC4</accession>
<dbReference type="InterPro" id="IPR050624">
    <property type="entry name" value="HTH-type_Tx_Regulator"/>
</dbReference>
<keyword evidence="5" id="KW-1185">Reference proteome</keyword>
<name>A0A949NDC4_9FIRM</name>